<dbReference type="EMBL" id="DS990445">
    <property type="protein sequence ID" value="EEQ64113.1"/>
    <property type="molecule type" value="Genomic_DNA"/>
</dbReference>
<dbReference type="HOGENOM" id="CLU_3310797_0_0_7"/>
<organism evidence="1 2">
    <name type="scientific">Helicobacter pullorum MIT 98-5489</name>
    <dbReference type="NCBI Taxonomy" id="537972"/>
    <lineage>
        <taxon>Bacteria</taxon>
        <taxon>Pseudomonadati</taxon>
        <taxon>Campylobacterota</taxon>
        <taxon>Epsilonproteobacteria</taxon>
        <taxon>Campylobacterales</taxon>
        <taxon>Helicobacteraceae</taxon>
        <taxon>Helicobacter</taxon>
    </lineage>
</organism>
<reference evidence="2" key="1">
    <citation type="journal article" date="2014" name="Genome Announc.">
        <title>Draft genome sequences of six enterohepatic helicobacter species isolated from humans and one from rhesus macaques.</title>
        <authorList>
            <person name="Shen Z."/>
            <person name="Sheh A."/>
            <person name="Young S.K."/>
            <person name="Abouelliel A."/>
            <person name="Ward D.V."/>
            <person name="Earl A.M."/>
            <person name="Fox J.G."/>
        </authorList>
    </citation>
    <scope>NUCLEOTIDE SEQUENCE [LARGE SCALE GENOMIC DNA]</scope>
    <source>
        <strain evidence="2">MIT 98-5489</strain>
    </source>
</reference>
<keyword evidence="2" id="KW-1185">Reference proteome</keyword>
<sequence>MNRLNLPCKMQNYKNPQKYPYKHKFFKIAISFHKPIDLE</sequence>
<gene>
    <name evidence="1" type="ORF">HPMG_01570</name>
</gene>
<dbReference type="AlphaFoldDB" id="C5F1G1"/>
<evidence type="ECO:0000313" key="1">
    <source>
        <dbReference type="EMBL" id="EEQ64113.1"/>
    </source>
</evidence>
<dbReference type="Proteomes" id="UP000003953">
    <property type="component" value="Unassembled WGS sequence"/>
</dbReference>
<accession>C5F1G1</accession>
<evidence type="ECO:0000313" key="2">
    <source>
        <dbReference type="Proteomes" id="UP000003953"/>
    </source>
</evidence>
<protein>
    <submittedName>
        <fullName evidence="1">Uncharacterized protein</fullName>
    </submittedName>
</protein>
<name>C5F1G1_9HELI</name>
<proteinExistence type="predicted"/>